<dbReference type="Pfam" id="PF00899">
    <property type="entry name" value="ThiF"/>
    <property type="match status" value="1"/>
</dbReference>
<feature type="transmembrane region" description="Helical" evidence="4">
    <location>
        <begin position="43"/>
        <end position="61"/>
    </location>
</feature>
<sequence length="391" mass="41920">MSRDPLVPLGAALPLGEVERYSRHLLLPEIGEDGQRRLRAARVLVVGAGGLAAPVLLYLAAAGVGHLTVIDDDVVDVSNLQRQVIHRDVDLGQSKVVSAARAVRELNPDVTVDTVQHRLDADRALLLFADHDLVVDTTDNFATRYLVNDACVVLGLPLVWGSIHRFDGQATVWWAGEGPCYRCVFPYAPPPGTVPSCAEAGVLGSIPGVIGSIQATETVKLILGLGEPLVGRMLVHDAMNQTWDTVRIEADPDCPVCGTHPSITRLEDEAALACETAEQLAPVATISARELRDLIRSGPVRVIDVRTPAERSIVAIEGSELVPVEEFRDGSAVKRLADLDPHAPLVFYCKGGARSQEAARIYQEATGGAVRSLDGGVLAWAREVDPSLARY</sequence>
<keyword evidence="6" id="KW-0548">Nucleotidyltransferase</keyword>
<evidence type="ECO:0000256" key="4">
    <source>
        <dbReference type="SAM" id="Phobius"/>
    </source>
</evidence>
<dbReference type="Pfam" id="PF00581">
    <property type="entry name" value="Rhodanese"/>
    <property type="match status" value="1"/>
</dbReference>
<keyword evidence="7" id="KW-1185">Reference proteome</keyword>
<dbReference type="PANTHER" id="PTHR10953:SF102">
    <property type="entry name" value="ADENYLYLTRANSFERASE AND SULFURTRANSFERASE MOCS3"/>
    <property type="match status" value="1"/>
</dbReference>
<comment type="caution">
    <text evidence="6">The sequence shown here is derived from an EMBL/GenBank/DDBJ whole genome shotgun (WGS) entry which is preliminary data.</text>
</comment>
<organism evidence="6 7">
    <name type="scientific">Leekyejoonella antrihumi</name>
    <dbReference type="NCBI Taxonomy" id="1660198"/>
    <lineage>
        <taxon>Bacteria</taxon>
        <taxon>Bacillati</taxon>
        <taxon>Actinomycetota</taxon>
        <taxon>Actinomycetes</taxon>
        <taxon>Micrococcales</taxon>
        <taxon>Dermacoccaceae</taxon>
        <taxon>Leekyejoonella</taxon>
    </lineage>
</organism>
<gene>
    <name evidence="6" type="primary">moeB</name>
    <name evidence="6" type="ORF">FGL98_20130</name>
</gene>
<dbReference type="CDD" id="cd00757">
    <property type="entry name" value="ThiF_MoeB_HesA_family"/>
    <property type="match status" value="1"/>
</dbReference>
<proteinExistence type="predicted"/>
<dbReference type="EMBL" id="VCQV01000036">
    <property type="protein sequence ID" value="TWP33748.1"/>
    <property type="molecule type" value="Genomic_DNA"/>
</dbReference>
<keyword evidence="2" id="KW-0547">Nucleotide-binding</keyword>
<dbReference type="GO" id="GO:0008146">
    <property type="term" value="F:sulfotransferase activity"/>
    <property type="evidence" value="ECO:0007669"/>
    <property type="project" value="TreeGrafter"/>
</dbReference>
<evidence type="ECO:0000256" key="1">
    <source>
        <dbReference type="ARBA" id="ARBA00022679"/>
    </source>
</evidence>
<dbReference type="RefSeq" id="WP_146319834.1">
    <property type="nucleotide sequence ID" value="NZ_VCQV01000036.1"/>
</dbReference>
<name>A0A563DU22_9MICO</name>
<reference evidence="6 7" key="2">
    <citation type="submission" date="2019-08" db="EMBL/GenBank/DDBJ databases">
        <title>Jejuicoccus antrihumi gen. nov., sp. nov., a new member of the family Dermacoccaceae isolated from a cave.</title>
        <authorList>
            <person name="Schumann P."/>
            <person name="Kim I.S."/>
        </authorList>
    </citation>
    <scope>NUCLEOTIDE SEQUENCE [LARGE SCALE GENOMIC DNA]</scope>
    <source>
        <strain evidence="6 7">C5-26</strain>
    </source>
</reference>
<evidence type="ECO:0000256" key="3">
    <source>
        <dbReference type="ARBA" id="ARBA00022840"/>
    </source>
</evidence>
<keyword evidence="4" id="KW-1133">Transmembrane helix</keyword>
<dbReference type="AlphaFoldDB" id="A0A563DU22"/>
<dbReference type="InterPro" id="IPR045886">
    <property type="entry name" value="ThiF/MoeB/HesA"/>
</dbReference>
<accession>A0A563DU22</accession>
<keyword evidence="3" id="KW-0067">ATP-binding</keyword>
<evidence type="ECO:0000313" key="6">
    <source>
        <dbReference type="EMBL" id="TWP33748.1"/>
    </source>
</evidence>
<dbReference type="OrthoDB" id="9804286at2"/>
<evidence type="ECO:0000256" key="2">
    <source>
        <dbReference type="ARBA" id="ARBA00022741"/>
    </source>
</evidence>
<dbReference type="Gene3D" id="3.40.50.720">
    <property type="entry name" value="NAD(P)-binding Rossmann-like Domain"/>
    <property type="match status" value="1"/>
</dbReference>
<reference evidence="6 7" key="1">
    <citation type="submission" date="2019-05" db="EMBL/GenBank/DDBJ databases">
        <authorList>
            <person name="Lee S.D."/>
        </authorList>
    </citation>
    <scope>NUCLEOTIDE SEQUENCE [LARGE SCALE GENOMIC DNA]</scope>
    <source>
        <strain evidence="6 7">C5-26</strain>
    </source>
</reference>
<evidence type="ECO:0000313" key="7">
    <source>
        <dbReference type="Proteomes" id="UP000320244"/>
    </source>
</evidence>
<dbReference type="InterPro" id="IPR036873">
    <property type="entry name" value="Rhodanese-like_dom_sf"/>
</dbReference>
<keyword evidence="4" id="KW-0812">Transmembrane</keyword>
<dbReference type="FunFam" id="3.40.50.720:FF:000033">
    <property type="entry name" value="Adenylyltransferase and sulfurtransferase MOCS3"/>
    <property type="match status" value="1"/>
</dbReference>
<dbReference type="InterPro" id="IPR000594">
    <property type="entry name" value="ThiF_NAD_FAD-bd"/>
</dbReference>
<dbReference type="Proteomes" id="UP000320244">
    <property type="component" value="Unassembled WGS sequence"/>
</dbReference>
<dbReference type="PROSITE" id="PS50206">
    <property type="entry name" value="RHODANESE_3"/>
    <property type="match status" value="1"/>
</dbReference>
<keyword evidence="1 6" id="KW-0808">Transferase</keyword>
<dbReference type="GO" id="GO:0004792">
    <property type="term" value="F:thiosulfate-cyanide sulfurtransferase activity"/>
    <property type="evidence" value="ECO:0007669"/>
    <property type="project" value="TreeGrafter"/>
</dbReference>
<dbReference type="NCBIfam" id="NF004281">
    <property type="entry name" value="PRK05690.1"/>
    <property type="match status" value="1"/>
</dbReference>
<dbReference type="Gene3D" id="3.40.250.10">
    <property type="entry name" value="Rhodanese-like domain"/>
    <property type="match status" value="1"/>
</dbReference>
<dbReference type="GO" id="GO:0016779">
    <property type="term" value="F:nucleotidyltransferase activity"/>
    <property type="evidence" value="ECO:0007669"/>
    <property type="project" value="UniProtKB-KW"/>
</dbReference>
<dbReference type="InterPro" id="IPR035985">
    <property type="entry name" value="Ubiquitin-activating_enz"/>
</dbReference>
<dbReference type="CDD" id="cd00158">
    <property type="entry name" value="RHOD"/>
    <property type="match status" value="1"/>
</dbReference>
<dbReference type="GO" id="GO:0005524">
    <property type="term" value="F:ATP binding"/>
    <property type="evidence" value="ECO:0007669"/>
    <property type="project" value="UniProtKB-KW"/>
</dbReference>
<keyword evidence="4" id="KW-0472">Membrane</keyword>
<dbReference type="GO" id="GO:0008641">
    <property type="term" value="F:ubiquitin-like modifier activating enzyme activity"/>
    <property type="evidence" value="ECO:0007669"/>
    <property type="project" value="InterPro"/>
</dbReference>
<dbReference type="GO" id="GO:0005829">
    <property type="term" value="C:cytosol"/>
    <property type="evidence" value="ECO:0007669"/>
    <property type="project" value="TreeGrafter"/>
</dbReference>
<dbReference type="SUPFAM" id="SSF69572">
    <property type="entry name" value="Activating enzymes of the ubiquitin-like proteins"/>
    <property type="match status" value="1"/>
</dbReference>
<dbReference type="SMART" id="SM00450">
    <property type="entry name" value="RHOD"/>
    <property type="match status" value="1"/>
</dbReference>
<dbReference type="PANTHER" id="PTHR10953">
    <property type="entry name" value="UBIQUITIN-ACTIVATING ENZYME E1"/>
    <property type="match status" value="1"/>
</dbReference>
<evidence type="ECO:0000259" key="5">
    <source>
        <dbReference type="PROSITE" id="PS50206"/>
    </source>
</evidence>
<protein>
    <submittedName>
        <fullName evidence="6">Molybdopterin-synthase adenylyltransferase MoeB</fullName>
    </submittedName>
</protein>
<feature type="domain" description="Rhodanese" evidence="5">
    <location>
        <begin position="296"/>
        <end position="389"/>
    </location>
</feature>
<dbReference type="InterPro" id="IPR001763">
    <property type="entry name" value="Rhodanese-like_dom"/>
</dbReference>